<gene>
    <name evidence="3" type="ORF">GPUH_LOCUS11611</name>
</gene>
<evidence type="ECO:0000313" key="3">
    <source>
        <dbReference type="EMBL" id="VDN19006.1"/>
    </source>
</evidence>
<keyword evidence="2" id="KW-0547">Nucleotide-binding</keyword>
<dbReference type="WBParaSite" id="GPUH_0001162501-mRNA-1">
    <property type="protein sequence ID" value="GPUH_0001162501-mRNA-1"/>
    <property type="gene ID" value="GPUH_0001162501"/>
</dbReference>
<dbReference type="SMART" id="SM00175">
    <property type="entry name" value="RAB"/>
    <property type="match status" value="1"/>
</dbReference>
<reference evidence="3 4" key="2">
    <citation type="submission" date="2018-11" db="EMBL/GenBank/DDBJ databases">
        <authorList>
            <consortium name="Pathogen Informatics"/>
        </authorList>
    </citation>
    <scope>NUCLEOTIDE SEQUENCE [LARGE SCALE GENOMIC DNA]</scope>
</reference>
<accession>A0A183DSC0</accession>
<dbReference type="InterPro" id="IPR001806">
    <property type="entry name" value="Small_GTPase"/>
</dbReference>
<dbReference type="GO" id="GO:0005525">
    <property type="term" value="F:GTP binding"/>
    <property type="evidence" value="ECO:0007669"/>
    <property type="project" value="InterPro"/>
</dbReference>
<dbReference type="OrthoDB" id="265044at2759"/>
<dbReference type="EMBL" id="UYRT01078668">
    <property type="protein sequence ID" value="VDN19006.1"/>
    <property type="molecule type" value="Genomic_DNA"/>
</dbReference>
<evidence type="ECO:0000256" key="1">
    <source>
        <dbReference type="ARBA" id="ARBA00006270"/>
    </source>
</evidence>
<dbReference type="AlphaFoldDB" id="A0A183DSC0"/>
<dbReference type="Gene3D" id="3.40.50.300">
    <property type="entry name" value="P-loop containing nucleotide triphosphate hydrolases"/>
    <property type="match status" value="1"/>
</dbReference>
<reference evidence="5" key="1">
    <citation type="submission" date="2016-06" db="UniProtKB">
        <authorList>
            <consortium name="WormBaseParasite"/>
        </authorList>
    </citation>
    <scope>IDENTIFICATION</scope>
</reference>
<dbReference type="InterPro" id="IPR027417">
    <property type="entry name" value="P-loop_NTPase"/>
</dbReference>
<protein>
    <submittedName>
        <fullName evidence="5">Signal recognition particle receptor subunit beta</fullName>
    </submittedName>
</protein>
<dbReference type="SUPFAM" id="SSF52540">
    <property type="entry name" value="P-loop containing nucleoside triphosphate hydrolases"/>
    <property type="match status" value="1"/>
</dbReference>
<evidence type="ECO:0000313" key="4">
    <source>
        <dbReference type="Proteomes" id="UP000271098"/>
    </source>
</evidence>
<dbReference type="PANTHER" id="PTHR47978">
    <property type="match status" value="1"/>
</dbReference>
<dbReference type="GO" id="GO:0003924">
    <property type="term" value="F:GTPase activity"/>
    <property type="evidence" value="ECO:0007669"/>
    <property type="project" value="InterPro"/>
</dbReference>
<dbReference type="SMART" id="SM00173">
    <property type="entry name" value="RAS"/>
    <property type="match status" value="1"/>
</dbReference>
<dbReference type="Pfam" id="PF00071">
    <property type="entry name" value="Ras"/>
    <property type="match status" value="1"/>
</dbReference>
<comment type="similarity">
    <text evidence="1">Belongs to the small GTPase superfamily. Rab family.</text>
</comment>
<keyword evidence="4" id="KW-1185">Reference proteome</keyword>
<proteinExistence type="inferred from homology"/>
<name>A0A183DSC0_9BILA</name>
<sequence length="172" mass="19092">MYLNVYSPEQGVQTYTRDFRCAGTVTAIISVHNQLFLGTVRVGKSTVVKILAGKYNFTTKDYEMTQGIELHDKTFVIDGHTVDTVLVDTAGHELYYWLVRPICDPSAFFVLCFDLTNKDSFHAVEALTKELDIRKGALVGCKSDLVSRHVVSLAAAEELAAKNNLKLLLTST</sequence>
<organism evidence="5">
    <name type="scientific">Gongylonema pulchrum</name>
    <dbReference type="NCBI Taxonomy" id="637853"/>
    <lineage>
        <taxon>Eukaryota</taxon>
        <taxon>Metazoa</taxon>
        <taxon>Ecdysozoa</taxon>
        <taxon>Nematoda</taxon>
        <taxon>Chromadorea</taxon>
        <taxon>Rhabditida</taxon>
        <taxon>Spirurina</taxon>
        <taxon>Spiruromorpha</taxon>
        <taxon>Spiruroidea</taxon>
        <taxon>Gongylonematidae</taxon>
        <taxon>Gongylonema</taxon>
    </lineage>
</organism>
<evidence type="ECO:0000256" key="2">
    <source>
        <dbReference type="ARBA" id="ARBA00022741"/>
    </source>
</evidence>
<evidence type="ECO:0000313" key="5">
    <source>
        <dbReference type="WBParaSite" id="GPUH_0001162501-mRNA-1"/>
    </source>
</evidence>
<dbReference type="PROSITE" id="PS51419">
    <property type="entry name" value="RAB"/>
    <property type="match status" value="1"/>
</dbReference>
<dbReference type="Proteomes" id="UP000271098">
    <property type="component" value="Unassembled WGS sequence"/>
</dbReference>